<dbReference type="Proteomes" id="UP001165205">
    <property type="component" value="Unassembled WGS sequence"/>
</dbReference>
<protein>
    <submittedName>
        <fullName evidence="3">Unnamed protein product</fullName>
    </submittedName>
</protein>
<feature type="transmembrane region" description="Helical" evidence="2">
    <location>
        <begin position="61"/>
        <end position="82"/>
    </location>
</feature>
<feature type="compositionally biased region" description="Basic and acidic residues" evidence="1">
    <location>
        <begin position="210"/>
        <end position="221"/>
    </location>
</feature>
<dbReference type="PANTHER" id="PTHR39614">
    <property type="entry name" value="INTEGRAL MEMBRANE PROTEIN"/>
    <property type="match status" value="1"/>
</dbReference>
<sequence>MPARSSPLKSEIAPPLAADNDYDHSGLLVVITSLVLFLTLASLSIRAFAASKRSSMLNDDYVLLTVVLTQIVNFFSLIPLSAVHVHFIQKQIQSPNPTLTGTYATIVAQIHLGVGVLVLTVSSLKMFVAVYEDEQGLAYTEDVSKSLGIGDNDNSRQSKMRSWILSRQTKEPSTSSTGCDDGPGIPLASGARGSGNTIIKSVHISVTHEAREDVALGERGPHGHSGSIM</sequence>
<feature type="region of interest" description="Disordered" evidence="1">
    <location>
        <begin position="165"/>
        <end position="192"/>
    </location>
</feature>
<organism evidence="3 4">
    <name type="scientific">Aspergillus oryzae</name>
    <name type="common">Yellow koji mold</name>
    <dbReference type="NCBI Taxonomy" id="5062"/>
    <lineage>
        <taxon>Eukaryota</taxon>
        <taxon>Fungi</taxon>
        <taxon>Dikarya</taxon>
        <taxon>Ascomycota</taxon>
        <taxon>Pezizomycotina</taxon>
        <taxon>Eurotiomycetes</taxon>
        <taxon>Eurotiomycetidae</taxon>
        <taxon>Eurotiales</taxon>
        <taxon>Aspergillaceae</taxon>
        <taxon>Aspergillus</taxon>
        <taxon>Aspergillus subgen. Circumdati</taxon>
    </lineage>
</organism>
<evidence type="ECO:0000313" key="4">
    <source>
        <dbReference type="Proteomes" id="UP001165205"/>
    </source>
</evidence>
<evidence type="ECO:0000256" key="1">
    <source>
        <dbReference type="SAM" id="MobiDB-lite"/>
    </source>
</evidence>
<name>A0AAN4YV08_ASPOZ</name>
<evidence type="ECO:0000256" key="2">
    <source>
        <dbReference type="SAM" id="Phobius"/>
    </source>
</evidence>
<keyword evidence="2" id="KW-0812">Transmembrane</keyword>
<dbReference type="EMBL" id="BSYA01000124">
    <property type="protein sequence ID" value="GMG33739.1"/>
    <property type="molecule type" value="Genomic_DNA"/>
</dbReference>
<keyword evidence="2" id="KW-1133">Transmembrane helix</keyword>
<dbReference type="AlphaFoldDB" id="A0AAN4YV08"/>
<proteinExistence type="predicted"/>
<keyword evidence="2" id="KW-0472">Membrane</keyword>
<feature type="compositionally biased region" description="Polar residues" evidence="1">
    <location>
        <begin position="165"/>
        <end position="178"/>
    </location>
</feature>
<gene>
    <name evidence="3" type="ORF">Aory04_000921300</name>
</gene>
<evidence type="ECO:0000313" key="3">
    <source>
        <dbReference type="EMBL" id="GMG33739.1"/>
    </source>
</evidence>
<feature type="transmembrane region" description="Helical" evidence="2">
    <location>
        <begin position="26"/>
        <end position="49"/>
    </location>
</feature>
<accession>A0AAN4YV08</accession>
<dbReference type="PANTHER" id="PTHR39614:SF2">
    <property type="entry name" value="INTEGRAL MEMBRANE PROTEIN"/>
    <property type="match status" value="1"/>
</dbReference>
<feature type="transmembrane region" description="Helical" evidence="2">
    <location>
        <begin position="102"/>
        <end position="121"/>
    </location>
</feature>
<feature type="region of interest" description="Disordered" evidence="1">
    <location>
        <begin position="210"/>
        <end position="229"/>
    </location>
</feature>
<comment type="caution">
    <text evidence="3">The sequence shown here is derived from an EMBL/GenBank/DDBJ whole genome shotgun (WGS) entry which is preliminary data.</text>
</comment>
<reference evidence="3" key="1">
    <citation type="submission" date="2023-04" db="EMBL/GenBank/DDBJ databases">
        <title>Aspergillus oryzae NBRC 4228.</title>
        <authorList>
            <person name="Ichikawa N."/>
            <person name="Sato H."/>
            <person name="Tonouchi N."/>
        </authorList>
    </citation>
    <scope>NUCLEOTIDE SEQUENCE</scope>
    <source>
        <strain evidence="3">NBRC 4228</strain>
    </source>
</reference>